<name>A0A420H9J0_9PEZI</name>
<dbReference type="AlphaFoldDB" id="A0A420H9J0"/>
<dbReference type="Proteomes" id="UP000285405">
    <property type="component" value="Unassembled WGS sequence"/>
</dbReference>
<gene>
    <name evidence="1" type="ORF">GcC1_214019</name>
</gene>
<protein>
    <submittedName>
        <fullName evidence="1">Uncharacterized protein</fullName>
    </submittedName>
</protein>
<evidence type="ECO:0000313" key="2">
    <source>
        <dbReference type="Proteomes" id="UP000285405"/>
    </source>
</evidence>
<evidence type="ECO:0000313" key="1">
    <source>
        <dbReference type="EMBL" id="RKF54092.1"/>
    </source>
</evidence>
<reference evidence="1 2" key="1">
    <citation type="journal article" date="2018" name="BMC Genomics">
        <title>Comparative genome analyses reveal sequence features reflecting distinct modes of host-adaptation between dicot and monocot powdery mildew.</title>
        <authorList>
            <person name="Wu Y."/>
            <person name="Ma X."/>
            <person name="Pan Z."/>
            <person name="Kale S.D."/>
            <person name="Song Y."/>
            <person name="King H."/>
            <person name="Zhang Q."/>
            <person name="Presley C."/>
            <person name="Deng X."/>
            <person name="Wei C.I."/>
            <person name="Xiao S."/>
        </authorList>
    </citation>
    <scope>NUCLEOTIDE SEQUENCE [LARGE SCALE GENOMIC DNA]</scope>
    <source>
        <strain evidence="1">UCSC1</strain>
    </source>
</reference>
<dbReference type="EMBL" id="MCBR01021482">
    <property type="protein sequence ID" value="RKF54092.1"/>
    <property type="molecule type" value="Genomic_DNA"/>
</dbReference>
<comment type="caution">
    <text evidence="1">The sequence shown here is derived from an EMBL/GenBank/DDBJ whole genome shotgun (WGS) entry which is preliminary data.</text>
</comment>
<organism evidence="1 2">
    <name type="scientific">Golovinomyces cichoracearum</name>
    <dbReference type="NCBI Taxonomy" id="62708"/>
    <lineage>
        <taxon>Eukaryota</taxon>
        <taxon>Fungi</taxon>
        <taxon>Dikarya</taxon>
        <taxon>Ascomycota</taxon>
        <taxon>Pezizomycotina</taxon>
        <taxon>Leotiomycetes</taxon>
        <taxon>Erysiphales</taxon>
        <taxon>Erysiphaceae</taxon>
        <taxon>Golovinomyces</taxon>
    </lineage>
</organism>
<sequence>MDNYSVIDDAEAKPVILLPSIPSTDEDSITLLVEVPGAKKCDMPGVRCQTCARLGNTVWVLPGKWCPICGTECDY</sequence>
<accession>A0A420H9J0</accession>
<dbReference type="OrthoDB" id="6133115at2759"/>
<proteinExistence type="predicted"/>